<feature type="region of interest" description="Disordered" evidence="3">
    <location>
        <begin position="1"/>
        <end position="38"/>
    </location>
</feature>
<feature type="domain" description="Poly-beta-hydroxybutyrate polymerase N-terminal" evidence="4">
    <location>
        <begin position="116"/>
        <end position="284"/>
    </location>
</feature>
<dbReference type="AlphaFoldDB" id="A0A0W0YPX0"/>
<dbReference type="InterPro" id="IPR010941">
    <property type="entry name" value="PhaC_N"/>
</dbReference>
<dbReference type="InterPro" id="IPR022211">
    <property type="entry name" value="PHBC_N"/>
</dbReference>
<keyword evidence="1" id="KW-0808">Transferase</keyword>
<dbReference type="GO" id="GO:0016746">
    <property type="term" value="F:acyltransferase activity"/>
    <property type="evidence" value="ECO:0007669"/>
    <property type="project" value="UniProtKB-KW"/>
</dbReference>
<dbReference type="PANTHER" id="PTHR36837">
    <property type="entry name" value="POLY(3-HYDROXYALKANOATE) POLYMERASE SUBUNIT PHAC"/>
    <property type="match status" value="1"/>
</dbReference>
<reference evidence="6 7" key="1">
    <citation type="submission" date="2015-11" db="EMBL/GenBank/DDBJ databases">
        <title>Genomic analysis of 38 Legionella species identifies large and diverse effector repertoires.</title>
        <authorList>
            <person name="Burstein D."/>
            <person name="Amaro F."/>
            <person name="Zusman T."/>
            <person name="Lifshitz Z."/>
            <person name="Cohen O."/>
            <person name="Gilbert J.A."/>
            <person name="Pupko T."/>
            <person name="Shuman H.A."/>
            <person name="Segal G."/>
        </authorList>
    </citation>
    <scope>NUCLEOTIDE SEQUENCE [LARGE SCALE GENOMIC DNA]</scope>
    <source>
        <strain evidence="6 7">Mt.St.Helens-4</strain>
    </source>
</reference>
<accession>A0A0W0YPX0</accession>
<dbReference type="Pfam" id="PF12551">
    <property type="entry name" value="PHBC_N"/>
    <property type="match status" value="1"/>
</dbReference>
<feature type="domain" description="Poly-beta-hydroxybutyrate polymerase N-terminal" evidence="5">
    <location>
        <begin position="48"/>
        <end position="85"/>
    </location>
</feature>
<dbReference type="Pfam" id="PF07167">
    <property type="entry name" value="PhaC_N"/>
    <property type="match status" value="1"/>
</dbReference>
<organism evidence="6 7">
    <name type="scientific">Legionella sainthelensi</name>
    <dbReference type="NCBI Taxonomy" id="28087"/>
    <lineage>
        <taxon>Bacteria</taxon>
        <taxon>Pseudomonadati</taxon>
        <taxon>Pseudomonadota</taxon>
        <taxon>Gammaproteobacteria</taxon>
        <taxon>Legionellales</taxon>
        <taxon>Legionellaceae</taxon>
        <taxon>Legionella</taxon>
    </lineage>
</organism>
<dbReference type="Proteomes" id="UP000054621">
    <property type="component" value="Unassembled WGS sequence"/>
</dbReference>
<evidence type="ECO:0000256" key="1">
    <source>
        <dbReference type="ARBA" id="ARBA00022679"/>
    </source>
</evidence>
<evidence type="ECO:0000313" key="6">
    <source>
        <dbReference type="EMBL" id="KTD58767.1"/>
    </source>
</evidence>
<evidence type="ECO:0000313" key="7">
    <source>
        <dbReference type="Proteomes" id="UP000054621"/>
    </source>
</evidence>
<dbReference type="PATRIC" id="fig|28087.4.peg.1479"/>
<comment type="caution">
    <text evidence="6">The sequence shown here is derived from an EMBL/GenBank/DDBJ whole genome shotgun (WGS) entry which is preliminary data.</text>
</comment>
<dbReference type="EMBL" id="LNYV01000013">
    <property type="protein sequence ID" value="KTD58767.1"/>
    <property type="molecule type" value="Genomic_DNA"/>
</dbReference>
<evidence type="ECO:0000256" key="2">
    <source>
        <dbReference type="ARBA" id="ARBA00023315"/>
    </source>
</evidence>
<keyword evidence="2" id="KW-0012">Acyltransferase</keyword>
<dbReference type="PANTHER" id="PTHR36837:SF5">
    <property type="entry name" value="POLY-3-HYDROXYBUTYRATE SYNTHASE"/>
    <property type="match status" value="1"/>
</dbReference>
<dbReference type="SUPFAM" id="SSF53474">
    <property type="entry name" value="alpha/beta-Hydrolases"/>
    <property type="match status" value="1"/>
</dbReference>
<sequence>MVRRKAMKKTAQPNSSKNKSKSKIDKQHQKSLMHSHKEDHQKNDIFDYINKYYQANLGKFTASISPASTATSYFSWGAELAQAPGTFLKLSLYPLLHVSDLIHNLSNYDTPGNGTDVRFHTENWSLYPWRLWAELFLQIEDWSLKSSSEIPGLNASNKRIVSFRTKQFLDALSPSNFILTNPDLFKETLNSKGKNLIRGTQLAFQDMIEKLTVTAPEGIENFTPGKQVAITKGKVIYKNHLIELIQYQAQTKKVYKEPLLILPAWIMKYYILDLLPENSLVNWLTQQGHTVFIISWLNPTSDDRELGIDEYYKLGAMAAINKISTLFPKTKIHLMGYCLGGTLAMITAAAMARDNDERLKSLSLLAAQGDFVDAGELLLFINNSQVSFLENVMWEKGYLDTKQMAGSFQMLRSYDLIWSKMVQDYMHGTQRGMIPLLAWNADATRMPYKMHSEYLEKLFLNNDFAEGRFTVEGKNIAAENIKLPTFAVSTEKDHVSPWESVYKIHLMIKGDITFVLTNGGHNAGIISEPGHKGRSYFIREQKKEEPYMSAKNWLHVAENKTGSWWLAWHNWLVKQSHLAQIKPPKLDKQLPDAPGTYVLQK</sequence>
<evidence type="ECO:0000259" key="5">
    <source>
        <dbReference type="Pfam" id="PF12551"/>
    </source>
</evidence>
<name>A0A0W0YPX0_9GAMM</name>
<dbReference type="STRING" id="28087.Lsai_1374"/>
<evidence type="ECO:0000256" key="3">
    <source>
        <dbReference type="SAM" id="MobiDB-lite"/>
    </source>
</evidence>
<dbReference type="Gene3D" id="3.40.50.1820">
    <property type="entry name" value="alpha/beta hydrolase"/>
    <property type="match status" value="1"/>
</dbReference>
<gene>
    <name evidence="6" type="primary">phbC_2</name>
    <name evidence="6" type="ORF">Lsai_1374</name>
</gene>
<dbReference type="GO" id="GO:0042619">
    <property type="term" value="P:poly-hydroxybutyrate biosynthetic process"/>
    <property type="evidence" value="ECO:0007669"/>
    <property type="project" value="InterPro"/>
</dbReference>
<dbReference type="InterPro" id="IPR051321">
    <property type="entry name" value="PHA/PHB_synthase"/>
</dbReference>
<proteinExistence type="predicted"/>
<dbReference type="eggNOG" id="COG3243">
    <property type="taxonomic scope" value="Bacteria"/>
</dbReference>
<dbReference type="InterPro" id="IPR029058">
    <property type="entry name" value="AB_hydrolase_fold"/>
</dbReference>
<protein>
    <submittedName>
        <fullName evidence="6">PHA synthase</fullName>
    </submittedName>
</protein>
<evidence type="ECO:0000259" key="4">
    <source>
        <dbReference type="Pfam" id="PF07167"/>
    </source>
</evidence>